<protein>
    <recommendedName>
        <fullName evidence="8">SPX domain-containing protein</fullName>
    </recommendedName>
</protein>
<dbReference type="InParanoid" id="A0A2T3BD76"/>
<keyword evidence="3 7" id="KW-0812">Transmembrane</keyword>
<dbReference type="PANTHER" id="PTHR46140:SF1">
    <property type="entry name" value="VACUOLAR TRANSPORTER CHAPERONE COMPLEX SUBUNIT 4-RELATED"/>
    <property type="match status" value="1"/>
</dbReference>
<evidence type="ECO:0000313" key="9">
    <source>
        <dbReference type="EMBL" id="PSS27360.1"/>
    </source>
</evidence>
<dbReference type="GeneID" id="36569541"/>
<keyword evidence="10" id="KW-1185">Reference proteome</keyword>
<dbReference type="GO" id="GO:0000329">
    <property type="term" value="C:fungal-type vacuole membrane"/>
    <property type="evidence" value="ECO:0007669"/>
    <property type="project" value="TreeGrafter"/>
</dbReference>
<dbReference type="STRING" id="857342.A0A2T3BD76"/>
<keyword evidence="2" id="KW-0926">Vacuole</keyword>
<evidence type="ECO:0000256" key="3">
    <source>
        <dbReference type="ARBA" id="ARBA00022692"/>
    </source>
</evidence>
<feature type="compositionally biased region" description="Basic residues" evidence="6">
    <location>
        <begin position="209"/>
        <end position="220"/>
    </location>
</feature>
<dbReference type="EMBL" id="KZ679006">
    <property type="protein sequence ID" value="PSS27360.1"/>
    <property type="molecule type" value="Genomic_DNA"/>
</dbReference>
<dbReference type="PROSITE" id="PS51382">
    <property type="entry name" value="SPX"/>
    <property type="match status" value="1"/>
</dbReference>
<feature type="transmembrane region" description="Helical" evidence="7">
    <location>
        <begin position="344"/>
        <end position="368"/>
    </location>
</feature>
<evidence type="ECO:0000256" key="6">
    <source>
        <dbReference type="SAM" id="MobiDB-lite"/>
    </source>
</evidence>
<evidence type="ECO:0000256" key="7">
    <source>
        <dbReference type="SAM" id="Phobius"/>
    </source>
</evidence>
<evidence type="ECO:0000256" key="4">
    <source>
        <dbReference type="ARBA" id="ARBA00022989"/>
    </source>
</evidence>
<dbReference type="Proteomes" id="UP000241818">
    <property type="component" value="Unassembled WGS sequence"/>
</dbReference>
<evidence type="ECO:0000256" key="2">
    <source>
        <dbReference type="ARBA" id="ARBA00022554"/>
    </source>
</evidence>
<name>A0A2T3BD76_AMORE</name>
<gene>
    <name evidence="9" type="ORF">M430DRAFT_112038</name>
</gene>
<dbReference type="GO" id="GO:0006799">
    <property type="term" value="P:polyphosphate biosynthetic process"/>
    <property type="evidence" value="ECO:0007669"/>
    <property type="project" value="UniProtKB-ARBA"/>
</dbReference>
<dbReference type="GO" id="GO:0042144">
    <property type="term" value="P:vacuole fusion, non-autophagic"/>
    <property type="evidence" value="ECO:0007669"/>
    <property type="project" value="TreeGrafter"/>
</dbReference>
<evidence type="ECO:0000256" key="5">
    <source>
        <dbReference type="ARBA" id="ARBA00023136"/>
    </source>
</evidence>
<dbReference type="InterPro" id="IPR051572">
    <property type="entry name" value="VTC_Complex_Subunit"/>
</dbReference>
<dbReference type="GO" id="GO:0016237">
    <property type="term" value="P:microautophagy"/>
    <property type="evidence" value="ECO:0007669"/>
    <property type="project" value="TreeGrafter"/>
</dbReference>
<accession>A0A2T3BD76</accession>
<dbReference type="OrthoDB" id="5588846at2759"/>
<dbReference type="InterPro" id="IPR004331">
    <property type="entry name" value="SPX_dom"/>
</dbReference>
<dbReference type="RefSeq" id="XP_024724885.1">
    <property type="nucleotide sequence ID" value="XM_024861460.1"/>
</dbReference>
<feature type="region of interest" description="Disordered" evidence="6">
    <location>
        <begin position="283"/>
        <end position="316"/>
    </location>
</feature>
<reference evidence="9 10" key="1">
    <citation type="journal article" date="2018" name="New Phytol.">
        <title>Comparative genomics and transcriptomics depict ericoid mycorrhizal fungi as versatile saprotrophs and plant mutualists.</title>
        <authorList>
            <person name="Martino E."/>
            <person name="Morin E."/>
            <person name="Grelet G.A."/>
            <person name="Kuo A."/>
            <person name="Kohler A."/>
            <person name="Daghino S."/>
            <person name="Barry K.W."/>
            <person name="Cichocki N."/>
            <person name="Clum A."/>
            <person name="Dockter R.B."/>
            <person name="Hainaut M."/>
            <person name="Kuo R.C."/>
            <person name="LaButti K."/>
            <person name="Lindahl B.D."/>
            <person name="Lindquist E.A."/>
            <person name="Lipzen A."/>
            <person name="Khouja H.R."/>
            <person name="Magnuson J."/>
            <person name="Murat C."/>
            <person name="Ohm R.A."/>
            <person name="Singer S.W."/>
            <person name="Spatafora J.W."/>
            <person name="Wang M."/>
            <person name="Veneault-Fourrey C."/>
            <person name="Henrissat B."/>
            <person name="Grigoriev I.V."/>
            <person name="Martin F.M."/>
            <person name="Perotto S."/>
        </authorList>
    </citation>
    <scope>NUCLEOTIDE SEQUENCE [LARGE SCALE GENOMIC DNA]</scope>
    <source>
        <strain evidence="9 10">ATCC 22711</strain>
    </source>
</reference>
<feature type="transmembrane region" description="Helical" evidence="7">
    <location>
        <begin position="380"/>
        <end position="401"/>
    </location>
</feature>
<sequence>MKYGQTFQAQSVPQWAPYNVDYNELKTLIKIHTTKDQAQAIAIPGQEGTALAKFEDLFFKELYSQHDRVDLFVKSKADEIGRRLQFFQKAILRLLARCTYSNGKPMSRKRREKFARYDNQVTRCGEEIRSLQRFVDAQRMAFRKILKKYKKWTGSRTLGDRFEQEVLNNPKSFTRRDFEPLLREYNNILAHLRASTPDASEPTSPIPRSRSRSRSPRPRAQRPAPQLERQSYWNEYDDGSEAENEPYTIYVNPGTESTFSGPSRLASLFSRVTAPMEQVRAWLNPSSSGGERRPLLGTSSSFTEQTETDVDDASSSDFPSGYAAHYATFPSINDQKFSRSRERLLFHSTIASFAAALVLVLVAGLLVATGRHKLRVEVDAGAIVGVVSSLFFATLGFGTMLYRTERLSWLHRICVICTFVGLCVLNGLLLVIVVGNTGL</sequence>
<keyword evidence="4 7" id="KW-1133">Transmembrane helix</keyword>
<keyword evidence="5 7" id="KW-0472">Membrane</keyword>
<evidence type="ECO:0000259" key="8">
    <source>
        <dbReference type="PROSITE" id="PS51382"/>
    </source>
</evidence>
<proteinExistence type="predicted"/>
<feature type="transmembrane region" description="Helical" evidence="7">
    <location>
        <begin position="413"/>
        <end position="434"/>
    </location>
</feature>
<dbReference type="CDD" id="cd14474">
    <property type="entry name" value="SPX_YDR089W"/>
    <property type="match status" value="1"/>
</dbReference>
<evidence type="ECO:0000313" key="10">
    <source>
        <dbReference type="Proteomes" id="UP000241818"/>
    </source>
</evidence>
<dbReference type="AlphaFoldDB" id="A0A2T3BD76"/>
<comment type="subcellular location">
    <subcellularLocation>
        <location evidence="1">Vacuole membrane</location>
        <topology evidence="1">Multi-pass membrane protein</topology>
    </subcellularLocation>
</comment>
<feature type="domain" description="SPX" evidence="8">
    <location>
        <begin position="1"/>
        <end position="163"/>
    </location>
</feature>
<dbReference type="PANTHER" id="PTHR46140">
    <property type="entry name" value="VACUOLAR TRANSPORTER CHAPERONE 1-RELATED"/>
    <property type="match status" value="1"/>
</dbReference>
<dbReference type="GO" id="GO:0007034">
    <property type="term" value="P:vacuolar transport"/>
    <property type="evidence" value="ECO:0007669"/>
    <property type="project" value="TreeGrafter"/>
</dbReference>
<dbReference type="GO" id="GO:0033254">
    <property type="term" value="C:vacuolar transporter chaperone complex"/>
    <property type="evidence" value="ECO:0007669"/>
    <property type="project" value="TreeGrafter"/>
</dbReference>
<organism evidence="9 10">
    <name type="scientific">Amorphotheca resinae ATCC 22711</name>
    <dbReference type="NCBI Taxonomy" id="857342"/>
    <lineage>
        <taxon>Eukaryota</taxon>
        <taxon>Fungi</taxon>
        <taxon>Dikarya</taxon>
        <taxon>Ascomycota</taxon>
        <taxon>Pezizomycotina</taxon>
        <taxon>Leotiomycetes</taxon>
        <taxon>Helotiales</taxon>
        <taxon>Amorphothecaceae</taxon>
        <taxon>Amorphotheca</taxon>
    </lineage>
</organism>
<feature type="region of interest" description="Disordered" evidence="6">
    <location>
        <begin position="193"/>
        <end position="232"/>
    </location>
</feature>
<evidence type="ECO:0000256" key="1">
    <source>
        <dbReference type="ARBA" id="ARBA00004128"/>
    </source>
</evidence>